<name>A0A0U1KWD1_9FIRM</name>
<dbReference type="InterPro" id="IPR021695">
    <property type="entry name" value="Phage_KPP10_Orf10"/>
</dbReference>
<evidence type="ECO:0000313" key="1">
    <source>
        <dbReference type="EMBL" id="CQR71681.1"/>
    </source>
</evidence>
<proteinExistence type="predicted"/>
<protein>
    <submittedName>
        <fullName evidence="1">Uncharacterized protein</fullName>
    </submittedName>
</protein>
<dbReference type="EMBL" id="CTRP01000005">
    <property type="protein sequence ID" value="CQR71681.1"/>
    <property type="molecule type" value="Genomic_DNA"/>
</dbReference>
<sequence>MANDKTSHEIGIDGAILATQVPGNNGTLILSIQQTSALNNWLLKWANYLQNEQTPRNEWLMTTILIKSKSLKIEHKIAGVSPQKIPDSQYQAQGQRVTWVLMAADIQTT</sequence>
<evidence type="ECO:0000313" key="2">
    <source>
        <dbReference type="Proteomes" id="UP000049855"/>
    </source>
</evidence>
<gene>
    <name evidence="1" type="ORF">SpAn4DRAFT_3547</name>
</gene>
<organism evidence="1 2">
    <name type="scientific">Sporomusa ovata</name>
    <dbReference type="NCBI Taxonomy" id="2378"/>
    <lineage>
        <taxon>Bacteria</taxon>
        <taxon>Bacillati</taxon>
        <taxon>Bacillota</taxon>
        <taxon>Negativicutes</taxon>
        <taxon>Selenomonadales</taxon>
        <taxon>Sporomusaceae</taxon>
        <taxon>Sporomusa</taxon>
    </lineage>
</organism>
<dbReference type="Proteomes" id="UP000049855">
    <property type="component" value="Unassembled WGS sequence"/>
</dbReference>
<dbReference type="AlphaFoldDB" id="A0A0U1KWD1"/>
<keyword evidence="2" id="KW-1185">Reference proteome</keyword>
<accession>A0A0U1KWD1</accession>
<dbReference type="Pfam" id="PF11681">
    <property type="entry name" value="Phage_Tube_PhiTE"/>
    <property type="match status" value="1"/>
</dbReference>
<reference evidence="2" key="1">
    <citation type="submission" date="2015-03" db="EMBL/GenBank/DDBJ databases">
        <authorList>
            <person name="Nijsse Bart"/>
        </authorList>
    </citation>
    <scope>NUCLEOTIDE SEQUENCE [LARGE SCALE GENOMIC DNA]</scope>
</reference>